<evidence type="ECO:0000256" key="7">
    <source>
        <dbReference type="ARBA" id="ARBA00023136"/>
    </source>
</evidence>
<evidence type="ECO:0000256" key="2">
    <source>
        <dbReference type="ARBA" id="ARBA00022475"/>
    </source>
</evidence>
<evidence type="ECO:0000256" key="3">
    <source>
        <dbReference type="ARBA" id="ARBA00022606"/>
    </source>
</evidence>
<keyword evidence="4 10" id="KW-0812">Transmembrane</keyword>
<dbReference type="PANTHER" id="PTHR21137:SF35">
    <property type="entry name" value="ODORANT RECEPTOR 19A-RELATED"/>
    <property type="match status" value="1"/>
</dbReference>
<evidence type="ECO:0000256" key="10">
    <source>
        <dbReference type="RuleBase" id="RU351113"/>
    </source>
</evidence>
<proteinExistence type="inferred from homology"/>
<dbReference type="InterPro" id="IPR004117">
    <property type="entry name" value="7tm6_olfct_rcpt"/>
</dbReference>
<dbReference type="Proteomes" id="UP001431783">
    <property type="component" value="Unassembled WGS sequence"/>
</dbReference>
<dbReference type="EMBL" id="JARQZJ010000092">
    <property type="protein sequence ID" value="KAK9884157.1"/>
    <property type="molecule type" value="Genomic_DNA"/>
</dbReference>
<comment type="similarity">
    <text evidence="10">Belongs to the insect chemoreceptor superfamily. Heteromeric odorant receptor channel (TC 1.A.69) family.</text>
</comment>
<dbReference type="AlphaFoldDB" id="A0AAW1UKW7"/>
<keyword evidence="5 10" id="KW-0552">Olfaction</keyword>
<comment type="caution">
    <text evidence="11">The sequence shown here is derived from an EMBL/GenBank/DDBJ whole genome shotgun (WGS) entry which is preliminary data.</text>
</comment>
<organism evidence="11 12">
    <name type="scientific">Henosepilachna vigintioctopunctata</name>
    <dbReference type="NCBI Taxonomy" id="420089"/>
    <lineage>
        <taxon>Eukaryota</taxon>
        <taxon>Metazoa</taxon>
        <taxon>Ecdysozoa</taxon>
        <taxon>Arthropoda</taxon>
        <taxon>Hexapoda</taxon>
        <taxon>Insecta</taxon>
        <taxon>Pterygota</taxon>
        <taxon>Neoptera</taxon>
        <taxon>Endopterygota</taxon>
        <taxon>Coleoptera</taxon>
        <taxon>Polyphaga</taxon>
        <taxon>Cucujiformia</taxon>
        <taxon>Coccinelloidea</taxon>
        <taxon>Coccinellidae</taxon>
        <taxon>Epilachninae</taxon>
        <taxon>Epilachnini</taxon>
        <taxon>Henosepilachna</taxon>
    </lineage>
</organism>
<evidence type="ECO:0000256" key="4">
    <source>
        <dbReference type="ARBA" id="ARBA00022692"/>
    </source>
</evidence>
<comment type="caution">
    <text evidence="10">Lacks conserved residue(s) required for the propagation of feature annotation.</text>
</comment>
<evidence type="ECO:0000313" key="12">
    <source>
        <dbReference type="Proteomes" id="UP001431783"/>
    </source>
</evidence>
<evidence type="ECO:0000256" key="9">
    <source>
        <dbReference type="ARBA" id="ARBA00023224"/>
    </source>
</evidence>
<keyword evidence="8 10" id="KW-0675">Receptor</keyword>
<dbReference type="GO" id="GO:0005549">
    <property type="term" value="F:odorant binding"/>
    <property type="evidence" value="ECO:0007669"/>
    <property type="project" value="InterPro"/>
</dbReference>
<sequence length="401" mass="46724">MRKEVAHNSPAIWVLWIVGIWFPEKSSKYYTLYKLYTFVYFFMYIIHVATMVVHVSTIYQDIEALSATFYVLSIKLIGVYKVIYILKGMTFSQELLNVLEEKIFLPKDKRQENLEKSLFYGWKIRASILIIGVAITVLFLNVWPVIDGLSNKRLPFASWYPFDYQEFPLFGVIFLFQAMGTIYAGCINVGTDTFASQIMANIQIQCYILSDTLKHLFEYSKINLQSKNVPRQVINENMNKMLIACVQHHRAILRYSKDAEKLFNLGVVGQFAVSCVVMCLNMLRMTWLNPRSGEFLAMSIYQLIIVMTLLCYCWHGNEVIFSSSRIPEEALKCPWYDCSMDFKKNLFFFVNRTQTPIVIRSLNFFPLSLTSFIAIVRSSYSYYAVLRSVHDPSHDSMNRME</sequence>
<protein>
    <recommendedName>
        <fullName evidence="10">Odorant receptor</fullName>
    </recommendedName>
</protein>
<comment type="subcellular location">
    <subcellularLocation>
        <location evidence="1 10">Cell membrane</location>
        <topology evidence="1 10">Multi-pass membrane protein</topology>
    </subcellularLocation>
</comment>
<name>A0AAW1UKW7_9CUCU</name>
<evidence type="ECO:0000256" key="5">
    <source>
        <dbReference type="ARBA" id="ARBA00022725"/>
    </source>
</evidence>
<reference evidence="11 12" key="1">
    <citation type="submission" date="2023-03" db="EMBL/GenBank/DDBJ databases">
        <title>Genome insight into feeding habits of ladybird beetles.</title>
        <authorList>
            <person name="Li H.-S."/>
            <person name="Huang Y.-H."/>
            <person name="Pang H."/>
        </authorList>
    </citation>
    <scope>NUCLEOTIDE SEQUENCE [LARGE SCALE GENOMIC DNA]</scope>
    <source>
        <strain evidence="11">SYSU_2023b</strain>
        <tissue evidence="11">Whole body</tissue>
    </source>
</reference>
<keyword evidence="7 10" id="KW-0472">Membrane</keyword>
<feature type="transmembrane region" description="Helical" evidence="10">
    <location>
        <begin position="35"/>
        <end position="55"/>
    </location>
</feature>
<feature type="transmembrane region" description="Helical" evidence="10">
    <location>
        <begin position="295"/>
        <end position="315"/>
    </location>
</feature>
<dbReference type="GO" id="GO:0007165">
    <property type="term" value="P:signal transduction"/>
    <property type="evidence" value="ECO:0007669"/>
    <property type="project" value="UniProtKB-KW"/>
</dbReference>
<feature type="transmembrane region" description="Helical" evidence="10">
    <location>
        <begin position="166"/>
        <end position="189"/>
    </location>
</feature>
<dbReference type="GO" id="GO:0004984">
    <property type="term" value="F:olfactory receptor activity"/>
    <property type="evidence" value="ECO:0007669"/>
    <property type="project" value="InterPro"/>
</dbReference>
<feature type="transmembrane region" description="Helical" evidence="10">
    <location>
        <begin position="262"/>
        <end position="283"/>
    </location>
</feature>
<keyword evidence="9 10" id="KW-0807">Transducer</keyword>
<feature type="transmembrane region" description="Helical" evidence="10">
    <location>
        <begin position="126"/>
        <end position="146"/>
    </location>
</feature>
<dbReference type="GO" id="GO:0005886">
    <property type="term" value="C:plasma membrane"/>
    <property type="evidence" value="ECO:0007669"/>
    <property type="project" value="UniProtKB-SubCell"/>
</dbReference>
<keyword evidence="12" id="KW-1185">Reference proteome</keyword>
<keyword evidence="3 10" id="KW-0716">Sensory transduction</keyword>
<evidence type="ECO:0000256" key="6">
    <source>
        <dbReference type="ARBA" id="ARBA00022989"/>
    </source>
</evidence>
<feature type="transmembrane region" description="Helical" evidence="10">
    <location>
        <begin position="67"/>
        <end position="86"/>
    </location>
</feature>
<gene>
    <name evidence="11" type="ORF">WA026_005109</name>
</gene>
<accession>A0AAW1UKW7</accession>
<evidence type="ECO:0000256" key="8">
    <source>
        <dbReference type="ARBA" id="ARBA00023170"/>
    </source>
</evidence>
<dbReference type="PANTHER" id="PTHR21137">
    <property type="entry name" value="ODORANT RECEPTOR"/>
    <property type="match status" value="1"/>
</dbReference>
<keyword evidence="6 10" id="KW-1133">Transmembrane helix</keyword>
<evidence type="ECO:0000313" key="11">
    <source>
        <dbReference type="EMBL" id="KAK9884157.1"/>
    </source>
</evidence>
<keyword evidence="2" id="KW-1003">Cell membrane</keyword>
<evidence type="ECO:0000256" key="1">
    <source>
        <dbReference type="ARBA" id="ARBA00004651"/>
    </source>
</evidence>
<dbReference type="Pfam" id="PF02949">
    <property type="entry name" value="7tm_6"/>
    <property type="match status" value="1"/>
</dbReference>